<dbReference type="InterPro" id="IPR036388">
    <property type="entry name" value="WH-like_DNA-bd_sf"/>
</dbReference>
<evidence type="ECO:0000313" key="7">
    <source>
        <dbReference type="Proteomes" id="UP000251891"/>
    </source>
</evidence>
<accession>A0A365H4R8</accession>
<dbReference type="SUPFAM" id="SSF46785">
    <property type="entry name" value="Winged helix' DNA-binding domain"/>
    <property type="match status" value="1"/>
</dbReference>
<sequence length="235" mass="25506">MTERNHRPHGGFWRSLGPAEQQALLGISRPRTFTARTALCHQGEASDHIIVIRDGWAKVTVTGADGSTVVLAVRGPGDLVGEMATIGHRHRSATVTALNTIRALVVPSARFNVFLREHPAALQLVSSNVVRRLDDADRRLQERASSSGAQRLARLLFDLSELSDSYARTGAGGGIEISPPLSQQELGSWVGASRETVARALQDWRRRGLVRTGWRRITVLDRPGLSALADGRVGS</sequence>
<dbReference type="Pfam" id="PF00027">
    <property type="entry name" value="cNMP_binding"/>
    <property type="match status" value="1"/>
</dbReference>
<name>A0A365H4R8_9ACTN</name>
<dbReference type="PANTHER" id="PTHR24567:SF74">
    <property type="entry name" value="HTH-TYPE TRANSCRIPTIONAL REGULATOR ARCR"/>
    <property type="match status" value="1"/>
</dbReference>
<dbReference type="InterPro" id="IPR000595">
    <property type="entry name" value="cNMP-bd_dom"/>
</dbReference>
<dbReference type="Pfam" id="PF13545">
    <property type="entry name" value="HTH_Crp_2"/>
    <property type="match status" value="1"/>
</dbReference>
<dbReference type="GO" id="GO:0003677">
    <property type="term" value="F:DNA binding"/>
    <property type="evidence" value="ECO:0007669"/>
    <property type="project" value="UniProtKB-KW"/>
</dbReference>
<evidence type="ECO:0000313" key="6">
    <source>
        <dbReference type="EMBL" id="RAY13992.1"/>
    </source>
</evidence>
<keyword evidence="7" id="KW-1185">Reference proteome</keyword>
<dbReference type="SMART" id="SM00419">
    <property type="entry name" value="HTH_CRP"/>
    <property type="match status" value="1"/>
</dbReference>
<gene>
    <name evidence="6" type="ORF">DPM19_17040</name>
</gene>
<dbReference type="OrthoDB" id="41390at2"/>
<dbReference type="InterPro" id="IPR018490">
    <property type="entry name" value="cNMP-bd_dom_sf"/>
</dbReference>
<dbReference type="CDD" id="cd00038">
    <property type="entry name" value="CAP_ED"/>
    <property type="match status" value="1"/>
</dbReference>
<dbReference type="InterPro" id="IPR036390">
    <property type="entry name" value="WH_DNA-bd_sf"/>
</dbReference>
<protein>
    <submittedName>
        <fullName evidence="6">Crp/Fnr family transcriptional regulator</fullName>
    </submittedName>
</protein>
<keyword evidence="1" id="KW-0805">Transcription regulation</keyword>
<dbReference type="EMBL" id="QLYX01000007">
    <property type="protein sequence ID" value="RAY13992.1"/>
    <property type="molecule type" value="Genomic_DNA"/>
</dbReference>
<dbReference type="InterPro" id="IPR014710">
    <property type="entry name" value="RmlC-like_jellyroll"/>
</dbReference>
<dbReference type="PANTHER" id="PTHR24567">
    <property type="entry name" value="CRP FAMILY TRANSCRIPTIONAL REGULATORY PROTEIN"/>
    <property type="match status" value="1"/>
</dbReference>
<dbReference type="Proteomes" id="UP000251891">
    <property type="component" value="Unassembled WGS sequence"/>
</dbReference>
<dbReference type="Gene3D" id="1.10.10.10">
    <property type="entry name" value="Winged helix-like DNA-binding domain superfamily/Winged helix DNA-binding domain"/>
    <property type="match status" value="1"/>
</dbReference>
<feature type="domain" description="Cyclic nucleotide-binding" evidence="4">
    <location>
        <begin position="12"/>
        <end position="132"/>
    </location>
</feature>
<evidence type="ECO:0000256" key="3">
    <source>
        <dbReference type="ARBA" id="ARBA00023163"/>
    </source>
</evidence>
<dbReference type="SMART" id="SM00100">
    <property type="entry name" value="cNMP"/>
    <property type="match status" value="1"/>
</dbReference>
<dbReference type="InterPro" id="IPR012318">
    <property type="entry name" value="HTH_CRP"/>
</dbReference>
<evidence type="ECO:0000256" key="1">
    <source>
        <dbReference type="ARBA" id="ARBA00023015"/>
    </source>
</evidence>
<dbReference type="Gene3D" id="2.60.120.10">
    <property type="entry name" value="Jelly Rolls"/>
    <property type="match status" value="1"/>
</dbReference>
<dbReference type="AlphaFoldDB" id="A0A365H4R8"/>
<comment type="caution">
    <text evidence="6">The sequence shown here is derived from an EMBL/GenBank/DDBJ whole genome shotgun (WGS) entry which is preliminary data.</text>
</comment>
<dbReference type="GO" id="GO:0005829">
    <property type="term" value="C:cytosol"/>
    <property type="evidence" value="ECO:0007669"/>
    <property type="project" value="TreeGrafter"/>
</dbReference>
<dbReference type="InterPro" id="IPR050397">
    <property type="entry name" value="Env_Response_Regulators"/>
</dbReference>
<keyword evidence="3" id="KW-0804">Transcription</keyword>
<reference evidence="6 7" key="1">
    <citation type="submission" date="2018-06" db="EMBL/GenBank/DDBJ databases">
        <title>Actinomadura craniellae sp. nov. isolated from marine sponge Craniella sp.</title>
        <authorList>
            <person name="Li L."/>
            <person name="Xu Q.H."/>
            <person name="Lin H.W."/>
            <person name="Lu Y.H."/>
        </authorList>
    </citation>
    <scope>NUCLEOTIDE SEQUENCE [LARGE SCALE GENOMIC DNA]</scope>
    <source>
        <strain evidence="6 7">LHW63021</strain>
    </source>
</reference>
<feature type="domain" description="HTH crp-type" evidence="5">
    <location>
        <begin position="146"/>
        <end position="223"/>
    </location>
</feature>
<evidence type="ECO:0000256" key="2">
    <source>
        <dbReference type="ARBA" id="ARBA00023125"/>
    </source>
</evidence>
<dbReference type="RefSeq" id="WP_111868826.1">
    <property type="nucleotide sequence ID" value="NZ_QLYX01000007.1"/>
</dbReference>
<dbReference type="GO" id="GO:0003700">
    <property type="term" value="F:DNA-binding transcription factor activity"/>
    <property type="evidence" value="ECO:0007669"/>
    <property type="project" value="TreeGrafter"/>
</dbReference>
<evidence type="ECO:0000259" key="5">
    <source>
        <dbReference type="PROSITE" id="PS51063"/>
    </source>
</evidence>
<proteinExistence type="predicted"/>
<dbReference type="SUPFAM" id="SSF51206">
    <property type="entry name" value="cAMP-binding domain-like"/>
    <property type="match status" value="1"/>
</dbReference>
<dbReference type="PROSITE" id="PS50042">
    <property type="entry name" value="CNMP_BINDING_3"/>
    <property type="match status" value="1"/>
</dbReference>
<organism evidence="6 7">
    <name type="scientific">Actinomadura craniellae</name>
    <dbReference type="NCBI Taxonomy" id="2231787"/>
    <lineage>
        <taxon>Bacteria</taxon>
        <taxon>Bacillati</taxon>
        <taxon>Actinomycetota</taxon>
        <taxon>Actinomycetes</taxon>
        <taxon>Streptosporangiales</taxon>
        <taxon>Thermomonosporaceae</taxon>
        <taxon>Actinomadura</taxon>
    </lineage>
</organism>
<keyword evidence="2" id="KW-0238">DNA-binding</keyword>
<dbReference type="PROSITE" id="PS51063">
    <property type="entry name" value="HTH_CRP_2"/>
    <property type="match status" value="1"/>
</dbReference>
<evidence type="ECO:0000259" key="4">
    <source>
        <dbReference type="PROSITE" id="PS50042"/>
    </source>
</evidence>
<dbReference type="PRINTS" id="PR00034">
    <property type="entry name" value="HTHCRP"/>
</dbReference>